<dbReference type="PROSITE" id="PS51318">
    <property type="entry name" value="TAT"/>
    <property type="match status" value="1"/>
</dbReference>
<dbReference type="PANTHER" id="PTHR37326:SF1">
    <property type="entry name" value="BLL3975 PROTEIN"/>
    <property type="match status" value="1"/>
</dbReference>
<proteinExistence type="predicted"/>
<dbReference type="EMBL" id="FOIS01000002">
    <property type="protein sequence ID" value="SEV98962.1"/>
    <property type="molecule type" value="Genomic_DNA"/>
</dbReference>
<dbReference type="CDD" id="cd00146">
    <property type="entry name" value="PKD"/>
    <property type="match status" value="1"/>
</dbReference>
<dbReference type="PANTHER" id="PTHR37326">
    <property type="entry name" value="BLL3975 PROTEIN"/>
    <property type="match status" value="1"/>
</dbReference>
<dbReference type="InterPro" id="IPR000601">
    <property type="entry name" value="PKD_dom"/>
</dbReference>
<dbReference type="RefSeq" id="WP_049988591.1">
    <property type="nucleotide sequence ID" value="NZ_FOIS01000002.1"/>
</dbReference>
<evidence type="ECO:0000256" key="2">
    <source>
        <dbReference type="ARBA" id="ARBA00022723"/>
    </source>
</evidence>
<evidence type="ECO:0000256" key="5">
    <source>
        <dbReference type="SAM" id="MobiDB-lite"/>
    </source>
</evidence>
<protein>
    <submittedName>
        <fullName evidence="7">PKD domain-containing protein</fullName>
    </submittedName>
</protein>
<name>A0A1I0NCZ9_9EURY</name>
<dbReference type="InterPro" id="IPR022409">
    <property type="entry name" value="PKD/Chitinase_dom"/>
</dbReference>
<dbReference type="SUPFAM" id="SSF49299">
    <property type="entry name" value="PKD domain"/>
    <property type="match status" value="1"/>
</dbReference>
<dbReference type="Proteomes" id="UP000183275">
    <property type="component" value="Unassembled WGS sequence"/>
</dbReference>
<dbReference type="InterPro" id="IPR055438">
    <property type="entry name" value="AstE_AspA_cat"/>
</dbReference>
<feature type="domain" description="PKD" evidence="6">
    <location>
        <begin position="336"/>
        <end position="406"/>
    </location>
</feature>
<dbReference type="Pfam" id="PF18911">
    <property type="entry name" value="PKD_4"/>
    <property type="match status" value="1"/>
</dbReference>
<keyword evidence="8" id="KW-1185">Reference proteome</keyword>
<keyword evidence="2" id="KW-0479">Metal-binding</keyword>
<dbReference type="OrthoDB" id="170089at2157"/>
<organism evidence="7 8">
    <name type="scientific">Natrinema salifodinae</name>
    <dbReference type="NCBI Taxonomy" id="1202768"/>
    <lineage>
        <taxon>Archaea</taxon>
        <taxon>Methanobacteriati</taxon>
        <taxon>Methanobacteriota</taxon>
        <taxon>Stenosarchaea group</taxon>
        <taxon>Halobacteria</taxon>
        <taxon>Halobacteriales</taxon>
        <taxon>Natrialbaceae</taxon>
        <taxon>Natrinema</taxon>
    </lineage>
</organism>
<dbReference type="InterPro" id="IPR053138">
    <property type="entry name" value="N-alpha-Ac-DABA_deacetylase"/>
</dbReference>
<evidence type="ECO:0000256" key="3">
    <source>
        <dbReference type="ARBA" id="ARBA00022801"/>
    </source>
</evidence>
<sequence length="406" mass="42639">MRPDSLSRRSLLTVTAGCALTGAGVASVVGDTAQSEEDADESGVTRESFVIREGTDEETTVYVTTADADGPTAVVVGGMHGNEIAGYTAAERIADWTIDAGTLVAIPEANAVAIERGTRNDDEGNNLNRQFTAGGQPETELAQEIWAVISDYDPDVVVDLHESTGIYAGDPMDGVGQAIFHSADQAAVDAAADAADYVTRNYVDDPDLAFEIGPFSAPGTDPDGLLVHKAARELGAEAYLAETLSTDIELGTRVQWHSAIVDRLFQDDLLLNEPAEGTAPDEPADDESDESEAPAEDEGEDEAESGDGGEEADREPPVAEISTDPARAGERVLEPGQTVTLDASGSTAPDGEIVRYEWRVGDGPFDETGETIDVTVSAKGDHPVALRVVDDADRTDTITLTLSADC</sequence>
<dbReference type="PROSITE" id="PS50093">
    <property type="entry name" value="PKD"/>
    <property type="match status" value="1"/>
</dbReference>
<dbReference type="InterPro" id="IPR035986">
    <property type="entry name" value="PKD_dom_sf"/>
</dbReference>
<dbReference type="GO" id="GO:0046872">
    <property type="term" value="F:metal ion binding"/>
    <property type="evidence" value="ECO:0007669"/>
    <property type="project" value="UniProtKB-KW"/>
</dbReference>
<evidence type="ECO:0000256" key="1">
    <source>
        <dbReference type="ARBA" id="ARBA00001947"/>
    </source>
</evidence>
<keyword evidence="3" id="KW-0378">Hydrolase</keyword>
<dbReference type="InterPro" id="IPR006311">
    <property type="entry name" value="TAT_signal"/>
</dbReference>
<evidence type="ECO:0000313" key="7">
    <source>
        <dbReference type="EMBL" id="SEV98962.1"/>
    </source>
</evidence>
<evidence type="ECO:0000313" key="8">
    <source>
        <dbReference type="Proteomes" id="UP000183275"/>
    </source>
</evidence>
<dbReference type="Pfam" id="PF24827">
    <property type="entry name" value="AstE_AspA_cat"/>
    <property type="match status" value="1"/>
</dbReference>
<dbReference type="eggNOG" id="arCOG02889">
    <property type="taxonomic scope" value="Archaea"/>
</dbReference>
<dbReference type="InterPro" id="IPR013783">
    <property type="entry name" value="Ig-like_fold"/>
</dbReference>
<accession>A0A1I0NCZ9</accession>
<reference evidence="8" key="1">
    <citation type="submission" date="2016-10" db="EMBL/GenBank/DDBJ databases">
        <authorList>
            <person name="Varghese N."/>
        </authorList>
    </citation>
    <scope>NUCLEOTIDE SEQUENCE [LARGE SCALE GENOMIC DNA]</scope>
    <source>
        <strain evidence="8">CGMCC 1.12284</strain>
    </source>
</reference>
<dbReference type="eggNOG" id="arCOG07581">
    <property type="taxonomic scope" value="Archaea"/>
</dbReference>
<comment type="cofactor">
    <cofactor evidence="1">
        <name>Zn(2+)</name>
        <dbReference type="ChEBI" id="CHEBI:29105"/>
    </cofactor>
</comment>
<dbReference type="SUPFAM" id="SSF53187">
    <property type="entry name" value="Zn-dependent exopeptidases"/>
    <property type="match status" value="1"/>
</dbReference>
<gene>
    <name evidence="7" type="ORF">SAMN05216285_1579</name>
</gene>
<dbReference type="AlphaFoldDB" id="A0A1I0NCZ9"/>
<dbReference type="GO" id="GO:0016788">
    <property type="term" value="F:hydrolase activity, acting on ester bonds"/>
    <property type="evidence" value="ECO:0007669"/>
    <property type="project" value="InterPro"/>
</dbReference>
<feature type="region of interest" description="Disordered" evidence="5">
    <location>
        <begin position="274"/>
        <end position="330"/>
    </location>
</feature>
<evidence type="ECO:0000256" key="4">
    <source>
        <dbReference type="ARBA" id="ARBA00022833"/>
    </source>
</evidence>
<dbReference type="SMART" id="SM00089">
    <property type="entry name" value="PKD"/>
    <property type="match status" value="1"/>
</dbReference>
<keyword evidence="4" id="KW-0862">Zinc</keyword>
<dbReference type="Gene3D" id="2.60.40.10">
    <property type="entry name" value="Immunoglobulins"/>
    <property type="match status" value="1"/>
</dbReference>
<dbReference type="STRING" id="1202768.SAMN05216285_1579"/>
<evidence type="ECO:0000259" key="6">
    <source>
        <dbReference type="PROSITE" id="PS50093"/>
    </source>
</evidence>
<feature type="compositionally biased region" description="Acidic residues" evidence="5">
    <location>
        <begin position="282"/>
        <end position="313"/>
    </location>
</feature>
<dbReference type="Gene3D" id="3.40.630.10">
    <property type="entry name" value="Zn peptidases"/>
    <property type="match status" value="1"/>
</dbReference>